<feature type="domain" description="Peptidase S9 prolyl oligopeptidase catalytic" evidence="3">
    <location>
        <begin position="471"/>
        <end position="676"/>
    </location>
</feature>
<dbReference type="SUPFAM" id="SSF82171">
    <property type="entry name" value="DPP6 N-terminal domain-like"/>
    <property type="match status" value="1"/>
</dbReference>
<dbReference type="PANTHER" id="PTHR42776">
    <property type="entry name" value="SERINE PEPTIDASE S9 FAMILY MEMBER"/>
    <property type="match status" value="1"/>
</dbReference>
<dbReference type="SUPFAM" id="SSF53474">
    <property type="entry name" value="alpha/beta-Hydrolases"/>
    <property type="match status" value="1"/>
</dbReference>
<reference evidence="5" key="2">
    <citation type="submission" date="2012-02" db="EMBL/GenBank/DDBJ databases">
        <authorList>
            <person name="Genoscope - CEA"/>
        </authorList>
    </citation>
    <scope>NUCLEOTIDE SEQUENCE</scope>
</reference>
<dbReference type="GO" id="GO:0006508">
    <property type="term" value="P:proteolysis"/>
    <property type="evidence" value="ECO:0007669"/>
    <property type="project" value="InterPro"/>
</dbReference>
<gene>
    <name evidence="5" type="ORF">VIS_S3CNB120014</name>
</gene>
<keyword evidence="2" id="KW-0645">Protease</keyword>
<keyword evidence="2" id="KW-0720">Serine protease</keyword>
<organism evidence="5">
    <name type="scientific">uncultured Flavobacteriia bacterium</name>
    <dbReference type="NCBI Taxonomy" id="212695"/>
    <lineage>
        <taxon>Bacteria</taxon>
        <taxon>Pseudomonadati</taxon>
        <taxon>Bacteroidota</taxon>
        <taxon>Flavobacteriia</taxon>
        <taxon>environmental samples</taxon>
    </lineage>
</organism>
<accession>H6RGN3</accession>
<keyword evidence="1" id="KW-0378">Hydrolase</keyword>
<feature type="domain" description="Dipeptidylpeptidase IV N-terminal" evidence="4">
    <location>
        <begin position="192"/>
        <end position="282"/>
    </location>
</feature>
<evidence type="ECO:0000259" key="4">
    <source>
        <dbReference type="Pfam" id="PF00930"/>
    </source>
</evidence>
<protein>
    <submittedName>
        <fullName evidence="5">Acylaminoacyl-peptidase, peptidase S9</fullName>
    </submittedName>
</protein>
<dbReference type="InterPro" id="IPR001375">
    <property type="entry name" value="Peptidase_S9_cat"/>
</dbReference>
<dbReference type="Pfam" id="PF07676">
    <property type="entry name" value="PD40"/>
    <property type="match status" value="1"/>
</dbReference>
<evidence type="ECO:0000256" key="2">
    <source>
        <dbReference type="ARBA" id="ARBA00022825"/>
    </source>
</evidence>
<dbReference type="Gene3D" id="3.40.50.1820">
    <property type="entry name" value="alpha/beta hydrolase"/>
    <property type="match status" value="1"/>
</dbReference>
<evidence type="ECO:0000313" key="5">
    <source>
        <dbReference type="EMBL" id="CCG00194.1"/>
    </source>
</evidence>
<dbReference type="InterPro" id="IPR029058">
    <property type="entry name" value="AB_hydrolase_fold"/>
</dbReference>
<dbReference type="AlphaFoldDB" id="H6RGN3"/>
<dbReference type="InterPro" id="IPR011659">
    <property type="entry name" value="WD40"/>
</dbReference>
<dbReference type="Gene3D" id="2.120.10.30">
    <property type="entry name" value="TolB, C-terminal domain"/>
    <property type="match status" value="2"/>
</dbReference>
<reference evidence="5" key="1">
    <citation type="journal article" date="2012" name="Environ. Microbiol.">
        <title>Genomic content of uncultured Bacteroidetes from contrasting oceanic provinces in the North Atlantic Ocean.</title>
        <authorList>
            <person name="Gomez-Pereira P.R."/>
            <person name="Schuler M."/>
            <person name="Fuchs B.M."/>
            <person name="Bennke C."/>
            <person name="Teeling H."/>
            <person name="Waldmann J."/>
            <person name="Richter M."/>
            <person name="Barbe V."/>
            <person name="Bataille E."/>
            <person name="Glockner F.O."/>
            <person name="Amann R."/>
        </authorList>
    </citation>
    <scope>NUCLEOTIDE SEQUENCE</scope>
</reference>
<sequence length="678" mass="75997">MSNLFQRTVFFFIFFLVVFSAPAQEKTNFTSLDVFQLEFAADPQIAPDGSTIIYRRKGFDIMKDRSKGSLWMLSSDGENHHKLTNKETDESQAKWSPTGDRIAFVSNSENGSEIYLYWLSSKVTAKLTQLENSPSSITWSPDGKHLSFSMKVNAKAPVIAKMPSKPQGAKWAAAPRITDRLKHEADGQGYIKPGFSQIFIISSEGGSPRQLTKGDYNHRGTLSWSPNGTEIFFSGNLTENWEYDFRNSEVYSVNSQTLKIKSYTSQNGPDYQPKVAPNGNFISYLGYKDKVQTYQVNQLTIMDRDGENKRVISIDLDRSIKNAVWSKDSKGLYILFEDKGKTNLAFMDLNGKISKITDKIGGTSLGRPYASGSFSVSNKGKIAFTYAAVNRPADLAITSLRSKKIKVLTHLNADLLDYRSLGEVEEIWYTSSVDGRDIQGWIVYPFDYDKNKKYPIIIENHGGPILNYTANFSAEIQLYAAAGYLVFYPNPRGSTSYGEEFGNLLYNNYPGEDYNDVMDGLDAVIKKGIIDEKRLYVTGGSAGGIMTAWIIGKTDRFKAAVVAKPVMNWISKTLTADNYYGYANSRYPGQPWENFENYWKFSPISLVGNVETPTMVMVGMNDLRTPPSEAKQLYHALKLRKIPTVLVEIPGASHGIASRPSNLITKVAHTIAWFETYK</sequence>
<evidence type="ECO:0000256" key="1">
    <source>
        <dbReference type="ARBA" id="ARBA00022801"/>
    </source>
</evidence>
<dbReference type="GO" id="GO:0004252">
    <property type="term" value="F:serine-type endopeptidase activity"/>
    <property type="evidence" value="ECO:0007669"/>
    <property type="project" value="TreeGrafter"/>
</dbReference>
<dbReference type="Pfam" id="PF00930">
    <property type="entry name" value="DPPIV_N"/>
    <property type="match status" value="1"/>
</dbReference>
<dbReference type="Pfam" id="PF00326">
    <property type="entry name" value="Peptidase_S9"/>
    <property type="match status" value="1"/>
</dbReference>
<evidence type="ECO:0000259" key="3">
    <source>
        <dbReference type="Pfam" id="PF00326"/>
    </source>
</evidence>
<dbReference type="InterPro" id="IPR011042">
    <property type="entry name" value="6-blade_b-propeller_TolB-like"/>
</dbReference>
<name>H6RGN3_9BACT</name>
<dbReference type="PANTHER" id="PTHR42776:SF4">
    <property type="entry name" value="ACYLAMINO-ACID-RELEASING ENZYME"/>
    <property type="match status" value="1"/>
</dbReference>
<dbReference type="EMBL" id="FO117601">
    <property type="protein sequence ID" value="CCG00194.1"/>
    <property type="molecule type" value="Genomic_DNA"/>
</dbReference>
<dbReference type="InterPro" id="IPR002469">
    <property type="entry name" value="Peptidase_S9B_N"/>
</dbReference>
<proteinExistence type="predicted"/>